<dbReference type="Proteomes" id="UP001642260">
    <property type="component" value="Unassembled WGS sequence"/>
</dbReference>
<keyword evidence="3" id="KW-1185">Reference proteome</keyword>
<accession>A0ABC8JBL8</accession>
<name>A0ABC8JBL8_ERUVS</name>
<comment type="caution">
    <text evidence="2">The sequence shown here is derived from an EMBL/GenBank/DDBJ whole genome shotgun (WGS) entry which is preliminary data.</text>
</comment>
<organism evidence="2 3">
    <name type="scientific">Eruca vesicaria subsp. sativa</name>
    <name type="common">Garden rocket</name>
    <name type="synonym">Eruca sativa</name>
    <dbReference type="NCBI Taxonomy" id="29727"/>
    <lineage>
        <taxon>Eukaryota</taxon>
        <taxon>Viridiplantae</taxon>
        <taxon>Streptophyta</taxon>
        <taxon>Embryophyta</taxon>
        <taxon>Tracheophyta</taxon>
        <taxon>Spermatophyta</taxon>
        <taxon>Magnoliopsida</taxon>
        <taxon>eudicotyledons</taxon>
        <taxon>Gunneridae</taxon>
        <taxon>Pentapetalae</taxon>
        <taxon>rosids</taxon>
        <taxon>malvids</taxon>
        <taxon>Brassicales</taxon>
        <taxon>Brassicaceae</taxon>
        <taxon>Brassiceae</taxon>
        <taxon>Eruca</taxon>
    </lineage>
</organism>
<dbReference type="EMBL" id="CAKOAT010094043">
    <property type="protein sequence ID" value="CAH8320661.1"/>
    <property type="molecule type" value="Genomic_DNA"/>
</dbReference>
<dbReference type="AlphaFoldDB" id="A0ABC8JBL8"/>
<evidence type="ECO:0000256" key="1">
    <source>
        <dbReference type="SAM" id="MobiDB-lite"/>
    </source>
</evidence>
<protein>
    <submittedName>
        <fullName evidence="2">Uncharacterized protein</fullName>
    </submittedName>
</protein>
<sequence length="148" mass="16075">MSHRYSRAEKARLQDVEVLYAEDELQSPFTGEATGNGNQSIMGSGSSQRPRASATLRLGPASGSKRKASAVKPAPKKTTQARQIRRKPPASIKGTTRTRGIRSPLQGAKSTKVLATKAKPSALRTVHIMHLESNLTLDRRKGTLYVLL</sequence>
<proteinExistence type="predicted"/>
<gene>
    <name evidence="2" type="ORF">ERUC_LOCUS9148</name>
</gene>
<reference evidence="2 3" key="1">
    <citation type="submission" date="2022-03" db="EMBL/GenBank/DDBJ databases">
        <authorList>
            <person name="Macdonald S."/>
            <person name="Ahmed S."/>
            <person name="Newling K."/>
        </authorList>
    </citation>
    <scope>NUCLEOTIDE SEQUENCE [LARGE SCALE GENOMIC DNA]</scope>
</reference>
<evidence type="ECO:0000313" key="2">
    <source>
        <dbReference type="EMBL" id="CAH8320661.1"/>
    </source>
</evidence>
<evidence type="ECO:0000313" key="3">
    <source>
        <dbReference type="Proteomes" id="UP001642260"/>
    </source>
</evidence>
<feature type="compositionally biased region" description="Polar residues" evidence="1">
    <location>
        <begin position="27"/>
        <end position="50"/>
    </location>
</feature>
<feature type="region of interest" description="Disordered" evidence="1">
    <location>
        <begin position="27"/>
        <end position="110"/>
    </location>
</feature>